<dbReference type="EMBL" id="MU267950">
    <property type="protein sequence ID" value="KAH7907000.1"/>
    <property type="molecule type" value="Genomic_DNA"/>
</dbReference>
<accession>A0ACB8A0F4</accession>
<evidence type="ECO:0000313" key="2">
    <source>
        <dbReference type="Proteomes" id="UP000790377"/>
    </source>
</evidence>
<dbReference type="Proteomes" id="UP000790377">
    <property type="component" value="Unassembled WGS sequence"/>
</dbReference>
<name>A0ACB8A0F4_9AGAM</name>
<organism evidence="1 2">
    <name type="scientific">Hygrophoropsis aurantiaca</name>
    <dbReference type="NCBI Taxonomy" id="72124"/>
    <lineage>
        <taxon>Eukaryota</taxon>
        <taxon>Fungi</taxon>
        <taxon>Dikarya</taxon>
        <taxon>Basidiomycota</taxon>
        <taxon>Agaricomycotina</taxon>
        <taxon>Agaricomycetes</taxon>
        <taxon>Agaricomycetidae</taxon>
        <taxon>Boletales</taxon>
        <taxon>Coniophorineae</taxon>
        <taxon>Hygrophoropsidaceae</taxon>
        <taxon>Hygrophoropsis</taxon>
    </lineage>
</organism>
<keyword evidence="2" id="KW-1185">Reference proteome</keyword>
<sequence length="243" mass="26822">MSAYGAIPRSANASLLPATLWSNPRIDGCAVTIHHIDRSAVEAYPGLFEYLHSIFAVEIAAGTTYPQEDTPDASAFRNYFFGADVLVAISCESAIQTTPGHGDIREVQLSLVDARQNRSWEDCVAGYYYVKPNYPGRSSHICNAGFVVPPKQRSRGFGSILARSYLHYGPKLGYQASVFNLVYVNNVASVRLWEKLDFKKAGLIPKAGRLKRKDGQGEEYVDAWVMYKDFENIGVAAEAIVES</sequence>
<evidence type="ECO:0000313" key="1">
    <source>
        <dbReference type="EMBL" id="KAH7907000.1"/>
    </source>
</evidence>
<gene>
    <name evidence="1" type="ORF">BJ138DRAFT_1137733</name>
</gene>
<proteinExistence type="predicted"/>
<protein>
    <submittedName>
        <fullName evidence="1">Uncharacterized protein</fullName>
    </submittedName>
</protein>
<reference evidence="1" key="1">
    <citation type="journal article" date="2021" name="New Phytol.">
        <title>Evolutionary innovations through gain and loss of genes in the ectomycorrhizal Boletales.</title>
        <authorList>
            <person name="Wu G."/>
            <person name="Miyauchi S."/>
            <person name="Morin E."/>
            <person name="Kuo A."/>
            <person name="Drula E."/>
            <person name="Varga T."/>
            <person name="Kohler A."/>
            <person name="Feng B."/>
            <person name="Cao Y."/>
            <person name="Lipzen A."/>
            <person name="Daum C."/>
            <person name="Hundley H."/>
            <person name="Pangilinan J."/>
            <person name="Johnson J."/>
            <person name="Barry K."/>
            <person name="LaButti K."/>
            <person name="Ng V."/>
            <person name="Ahrendt S."/>
            <person name="Min B."/>
            <person name="Choi I.G."/>
            <person name="Park H."/>
            <person name="Plett J.M."/>
            <person name="Magnuson J."/>
            <person name="Spatafora J.W."/>
            <person name="Nagy L.G."/>
            <person name="Henrissat B."/>
            <person name="Grigoriev I.V."/>
            <person name="Yang Z.L."/>
            <person name="Xu J."/>
            <person name="Martin F.M."/>
        </authorList>
    </citation>
    <scope>NUCLEOTIDE SEQUENCE</scope>
    <source>
        <strain evidence="1">ATCC 28755</strain>
    </source>
</reference>
<comment type="caution">
    <text evidence="1">The sequence shown here is derived from an EMBL/GenBank/DDBJ whole genome shotgun (WGS) entry which is preliminary data.</text>
</comment>